<proteinExistence type="predicted"/>
<feature type="compositionally biased region" description="Basic residues" evidence="1">
    <location>
        <begin position="1"/>
        <end position="21"/>
    </location>
</feature>
<feature type="compositionally biased region" description="Basic and acidic residues" evidence="1">
    <location>
        <begin position="145"/>
        <end position="159"/>
    </location>
</feature>
<dbReference type="InterPro" id="IPR008004">
    <property type="entry name" value="OCTOPUS-like"/>
</dbReference>
<name>A0AAD8J1Q5_9APIA</name>
<organism evidence="2 3">
    <name type="scientific">Heracleum sosnowskyi</name>
    <dbReference type="NCBI Taxonomy" id="360622"/>
    <lineage>
        <taxon>Eukaryota</taxon>
        <taxon>Viridiplantae</taxon>
        <taxon>Streptophyta</taxon>
        <taxon>Embryophyta</taxon>
        <taxon>Tracheophyta</taxon>
        <taxon>Spermatophyta</taxon>
        <taxon>Magnoliopsida</taxon>
        <taxon>eudicotyledons</taxon>
        <taxon>Gunneridae</taxon>
        <taxon>Pentapetalae</taxon>
        <taxon>asterids</taxon>
        <taxon>campanulids</taxon>
        <taxon>Apiales</taxon>
        <taxon>Apiaceae</taxon>
        <taxon>Apioideae</taxon>
        <taxon>apioid superclade</taxon>
        <taxon>Tordylieae</taxon>
        <taxon>Tordyliinae</taxon>
        <taxon>Heracleum</taxon>
    </lineage>
</organism>
<gene>
    <name evidence="2" type="ORF">POM88_005930</name>
</gene>
<feature type="compositionally biased region" description="Low complexity" evidence="1">
    <location>
        <begin position="52"/>
        <end position="74"/>
    </location>
</feature>
<accession>A0AAD8J1Q5</accession>
<reference evidence="2" key="1">
    <citation type="submission" date="2023-02" db="EMBL/GenBank/DDBJ databases">
        <title>Genome of toxic invasive species Heracleum sosnowskyi carries increased number of genes despite the absence of recent whole-genome duplications.</title>
        <authorList>
            <person name="Schelkunov M."/>
            <person name="Shtratnikova V."/>
            <person name="Makarenko M."/>
            <person name="Klepikova A."/>
            <person name="Omelchenko D."/>
            <person name="Novikova G."/>
            <person name="Obukhova E."/>
            <person name="Bogdanov V."/>
            <person name="Penin A."/>
            <person name="Logacheva M."/>
        </authorList>
    </citation>
    <scope>NUCLEOTIDE SEQUENCE</scope>
    <source>
        <strain evidence="2">Hsosn_3</strain>
        <tissue evidence="2">Leaf</tissue>
    </source>
</reference>
<sequence>MENRRLKPHQMRCKKHPKHKQSPGVCSICLGERLSQLSSSKKTTKKALRTPSSSSSLSSLSSCDSSSNASSCASPVRRKNYGGMGSSEGKGYVSFLKVSGKNIVLTKSRSMEFYPPRPDREHVNDDYRKKKGGFWSKLIGSSRSKKMDHEGLMHSKTMRESLSTGVH</sequence>
<comment type="caution">
    <text evidence="2">The sequence shown here is derived from an EMBL/GenBank/DDBJ whole genome shotgun (WGS) entry which is preliminary data.</text>
</comment>
<feature type="region of interest" description="Disordered" evidence="1">
    <location>
        <begin position="1"/>
        <end position="25"/>
    </location>
</feature>
<dbReference type="AlphaFoldDB" id="A0AAD8J1Q5"/>
<dbReference type="EMBL" id="JAUIZM010000002">
    <property type="protein sequence ID" value="KAK1396067.1"/>
    <property type="molecule type" value="Genomic_DNA"/>
</dbReference>
<evidence type="ECO:0000313" key="3">
    <source>
        <dbReference type="Proteomes" id="UP001237642"/>
    </source>
</evidence>
<protein>
    <submittedName>
        <fullName evidence="2">Avr9/Cf-9 rapidly elicited protein 75</fullName>
    </submittedName>
</protein>
<keyword evidence="3" id="KW-1185">Reference proteome</keyword>
<dbReference type="PANTHER" id="PTHR34046:SF7">
    <property type="entry name" value="DUF740 FAMILY PROTEIN"/>
    <property type="match status" value="1"/>
</dbReference>
<evidence type="ECO:0000256" key="1">
    <source>
        <dbReference type="SAM" id="MobiDB-lite"/>
    </source>
</evidence>
<feature type="region of interest" description="Disordered" evidence="1">
    <location>
        <begin position="145"/>
        <end position="167"/>
    </location>
</feature>
<dbReference type="PANTHER" id="PTHR34046">
    <property type="entry name" value="OS06G0218800 PROTEIN"/>
    <property type="match status" value="1"/>
</dbReference>
<dbReference type="Proteomes" id="UP001237642">
    <property type="component" value="Unassembled WGS sequence"/>
</dbReference>
<feature type="region of interest" description="Disordered" evidence="1">
    <location>
        <begin position="38"/>
        <end position="89"/>
    </location>
</feature>
<reference evidence="2" key="2">
    <citation type="submission" date="2023-05" db="EMBL/GenBank/DDBJ databases">
        <authorList>
            <person name="Schelkunov M.I."/>
        </authorList>
    </citation>
    <scope>NUCLEOTIDE SEQUENCE</scope>
    <source>
        <strain evidence="2">Hsosn_3</strain>
        <tissue evidence="2">Leaf</tissue>
    </source>
</reference>
<evidence type="ECO:0000313" key="2">
    <source>
        <dbReference type="EMBL" id="KAK1396067.1"/>
    </source>
</evidence>
<dbReference type="Pfam" id="PF05340">
    <property type="entry name" value="DUF740"/>
    <property type="match status" value="1"/>
</dbReference>